<sequence length="270" mass="31803">MKLLELISSQFLFSQVLIIVIISAFFNKLASINFNYLSMNQKSANFLTKASNLFRFLFFSVIIFLLFIASLTDLLTDETLDWLGAHRNATYTYLLGLAFQSVYLTAMLFPIWLRKRKIYYVEVTQESDEKGYYKLLSRTIYNDVDNLIYEDTSGTIYEKTVDDIKREKGHLKFKTELVPYFDMTKADSKRLQKLSPTQKKVVFSVIIAICLIVLFYFSYLIATFWQTDFEKPLIMFKILMTLPSLMLIIYSFVITIRCYHLWFGNKKHDN</sequence>
<evidence type="ECO:0000313" key="3">
    <source>
        <dbReference type="Proteomes" id="UP000242752"/>
    </source>
</evidence>
<proteinExistence type="predicted"/>
<feature type="transmembrane region" description="Helical" evidence="1">
    <location>
        <begin position="53"/>
        <end position="71"/>
    </location>
</feature>
<name>A0A2K3YIT6_9STAP</name>
<dbReference type="EMBL" id="PPRF01000076">
    <property type="protein sequence ID" value="PNZ25512.1"/>
    <property type="molecule type" value="Genomic_DNA"/>
</dbReference>
<feature type="transmembrane region" description="Helical" evidence="1">
    <location>
        <begin position="91"/>
        <end position="113"/>
    </location>
</feature>
<keyword evidence="3" id="KW-1185">Reference proteome</keyword>
<evidence type="ECO:0000256" key="1">
    <source>
        <dbReference type="SAM" id="Phobius"/>
    </source>
</evidence>
<organism evidence="2 3">
    <name type="scientific">Staphylococcus rostri</name>
    <dbReference type="NCBI Taxonomy" id="522262"/>
    <lineage>
        <taxon>Bacteria</taxon>
        <taxon>Bacillati</taxon>
        <taxon>Bacillota</taxon>
        <taxon>Bacilli</taxon>
        <taxon>Bacillales</taxon>
        <taxon>Staphylococcaceae</taxon>
        <taxon>Staphylococcus</taxon>
    </lineage>
</organism>
<keyword evidence="1" id="KW-0812">Transmembrane</keyword>
<feature type="transmembrane region" description="Helical" evidence="1">
    <location>
        <begin position="12"/>
        <end position="32"/>
    </location>
</feature>
<evidence type="ECO:0000313" key="2">
    <source>
        <dbReference type="EMBL" id="PNZ25512.1"/>
    </source>
</evidence>
<gene>
    <name evidence="2" type="ORF">CD122_09825</name>
</gene>
<feature type="transmembrane region" description="Helical" evidence="1">
    <location>
        <begin position="234"/>
        <end position="259"/>
    </location>
</feature>
<comment type="caution">
    <text evidence="2">The sequence shown here is derived from an EMBL/GenBank/DDBJ whole genome shotgun (WGS) entry which is preliminary data.</text>
</comment>
<protein>
    <submittedName>
        <fullName evidence="2">Uncharacterized protein</fullName>
    </submittedName>
</protein>
<dbReference type="RefSeq" id="WP_103358801.1">
    <property type="nucleotide sequence ID" value="NZ_PPRF01000076.1"/>
</dbReference>
<keyword evidence="1" id="KW-1133">Transmembrane helix</keyword>
<dbReference type="Proteomes" id="UP000242752">
    <property type="component" value="Unassembled WGS sequence"/>
</dbReference>
<reference evidence="2 3" key="1">
    <citation type="submission" date="2017-08" db="EMBL/GenBank/DDBJ databases">
        <title>Draft genome sequences of 64 type strains of genus Staph aureus.</title>
        <authorList>
            <person name="Cole K."/>
            <person name="Golubchik T."/>
            <person name="Russell J."/>
            <person name="Foster D."/>
            <person name="Llewelyn M."/>
            <person name="Wilson D."/>
            <person name="Crook D."/>
            <person name="Paul J."/>
        </authorList>
    </citation>
    <scope>NUCLEOTIDE SEQUENCE [LARGE SCALE GENOMIC DNA]</scope>
    <source>
        <strain evidence="2 3">DSM 21968</strain>
    </source>
</reference>
<feature type="transmembrane region" description="Helical" evidence="1">
    <location>
        <begin position="201"/>
        <end position="222"/>
    </location>
</feature>
<dbReference type="AlphaFoldDB" id="A0A2K3YIT6"/>
<keyword evidence="1" id="KW-0472">Membrane</keyword>
<accession>A0A2K3YIT6</accession>